<dbReference type="Pfam" id="PF17681">
    <property type="entry name" value="GCP_N_terminal"/>
    <property type="match status" value="1"/>
</dbReference>
<dbReference type="GO" id="GO:0000930">
    <property type="term" value="C:gamma-tubulin complex"/>
    <property type="evidence" value="ECO:0007669"/>
    <property type="project" value="TreeGrafter"/>
</dbReference>
<dbReference type="GO" id="GO:0044732">
    <property type="term" value="C:mitotic spindle pole body"/>
    <property type="evidence" value="ECO:0007669"/>
    <property type="project" value="TreeGrafter"/>
</dbReference>
<dbReference type="PANTHER" id="PTHR19302">
    <property type="entry name" value="GAMMA TUBULIN COMPLEX PROTEIN"/>
    <property type="match status" value="1"/>
</dbReference>
<dbReference type="Proteomes" id="UP000800096">
    <property type="component" value="Unassembled WGS sequence"/>
</dbReference>
<dbReference type="EMBL" id="ML979133">
    <property type="protein sequence ID" value="KAF1919631.1"/>
    <property type="molecule type" value="Genomic_DNA"/>
</dbReference>
<evidence type="ECO:0000256" key="3">
    <source>
        <dbReference type="ARBA" id="ARBA00022490"/>
    </source>
</evidence>
<dbReference type="InterPro" id="IPR042241">
    <property type="entry name" value="GCP_C_sf"/>
</dbReference>
<evidence type="ECO:0000259" key="7">
    <source>
        <dbReference type="Pfam" id="PF04130"/>
    </source>
</evidence>
<name>A0A6A5QUZ9_AMPQU</name>
<dbReference type="InterPro" id="IPR041470">
    <property type="entry name" value="GCP_N"/>
</dbReference>
<evidence type="ECO:0000256" key="6">
    <source>
        <dbReference type="RuleBase" id="RU363050"/>
    </source>
</evidence>
<reference evidence="9" key="1">
    <citation type="journal article" date="2020" name="Stud. Mycol.">
        <title>101 Dothideomycetes genomes: a test case for predicting lifestyles and emergence of pathogens.</title>
        <authorList>
            <person name="Haridas S."/>
            <person name="Albert R."/>
            <person name="Binder M."/>
            <person name="Bloem J."/>
            <person name="Labutti K."/>
            <person name="Salamov A."/>
            <person name="Andreopoulos B."/>
            <person name="Baker S."/>
            <person name="Barry K."/>
            <person name="Bills G."/>
            <person name="Bluhm B."/>
            <person name="Cannon C."/>
            <person name="Castanera R."/>
            <person name="Culley D."/>
            <person name="Daum C."/>
            <person name="Ezra D."/>
            <person name="Gonzalez J."/>
            <person name="Henrissat B."/>
            <person name="Kuo A."/>
            <person name="Liang C."/>
            <person name="Lipzen A."/>
            <person name="Lutzoni F."/>
            <person name="Magnuson J."/>
            <person name="Mondo S."/>
            <person name="Nolan M."/>
            <person name="Ohm R."/>
            <person name="Pangilinan J."/>
            <person name="Park H.-J."/>
            <person name="Ramirez L."/>
            <person name="Alfaro M."/>
            <person name="Sun H."/>
            <person name="Tritt A."/>
            <person name="Yoshinaga Y."/>
            <person name="Zwiers L.-H."/>
            <person name="Turgeon B."/>
            <person name="Goodwin S."/>
            <person name="Spatafora J."/>
            <person name="Crous P."/>
            <person name="Grigoriev I."/>
        </authorList>
    </citation>
    <scope>NUCLEOTIDE SEQUENCE</scope>
    <source>
        <strain evidence="9">HMLAC05119</strain>
    </source>
</reference>
<evidence type="ECO:0000256" key="5">
    <source>
        <dbReference type="ARBA" id="ARBA00023212"/>
    </source>
</evidence>
<gene>
    <name evidence="9" type="ORF">BDU57DRAFT_147514</name>
</gene>
<evidence type="ECO:0000313" key="10">
    <source>
        <dbReference type="Proteomes" id="UP000800096"/>
    </source>
</evidence>
<proteinExistence type="inferred from homology"/>
<sequence length="753" mass="83870">MLHEILLSLSGHPSALFDADPTSRHVTSTVARLLSPPEAELLSSIGHLSRLHRKIRDHVARIAATHPSTVCRAVAASITSHHLNLFQRKIIEVESRILKQDASTVGAYNIVPLAGIVSEFSEWVRLMEWLWDLSNFILPPDLPPKAEKEHSQAASGAQLMDKLRTEAQTGYPEIEEAAGYLGTMAETSWLRQLATWLLYGRLPSFGASDFFVRREEVDSDELVFRVTHSLLPKFVTRHTASSILFIGKSLNQIRSVPATTRAVKTPTSISEVDLLPRHVELLSQVRAPVAAAELAEAVTAIRLSLSRNLLQHLLPREKIVETLTVLHQFFLLGRGEFAMVLIAEADERLSGRIRGPQSSKSGQSVKGLLMKEAEISQTLARSFAILSTLSGQDEHIDDVLDVAGHVLHLIPHDSPSHRPGTPGRAKDAESILPRISDLTFNELLLSRPCSLTMDAPFPLDLFITKGDMDVYSSINAYLLALRRAHLHIAQLWRHSSVRREHPCPPGYQYSNSAYGKKMLNRRRQRAAKRSRAMRKVWATCAAAVFFLAESEAYFQGVVVQESFVHFLSWVDGGHGGSRPPSAAGMDKSALESGTWQQHDPEALGRAHHQFLSSITYSLLLTDPAFPKYLRTFCTHVDELVAYISRLTSIQQSLDMEEDEGIEDFAQNYSKEEKEVLLELDRARKRLDSDLKGLVERLRDIDGERIGASAPGLTEVQVGEVGFEPLRVGGIDRLLMKLDWGGEDEEEDSPEDLL</sequence>
<feature type="domain" description="Gamma tubulin complex component C-terminal" evidence="7">
    <location>
        <begin position="321"/>
        <end position="700"/>
    </location>
</feature>
<dbReference type="GO" id="GO:0005874">
    <property type="term" value="C:microtubule"/>
    <property type="evidence" value="ECO:0007669"/>
    <property type="project" value="UniProtKB-KW"/>
</dbReference>
<evidence type="ECO:0000256" key="1">
    <source>
        <dbReference type="ARBA" id="ARBA00004267"/>
    </source>
</evidence>
<dbReference type="GO" id="GO:0007020">
    <property type="term" value="P:microtubule nucleation"/>
    <property type="evidence" value="ECO:0007669"/>
    <property type="project" value="InterPro"/>
</dbReference>
<dbReference type="GO" id="GO:0000922">
    <property type="term" value="C:spindle pole"/>
    <property type="evidence" value="ECO:0007669"/>
    <property type="project" value="InterPro"/>
</dbReference>
<keyword evidence="4 6" id="KW-0493">Microtubule</keyword>
<keyword evidence="3 6" id="KW-0963">Cytoplasm</keyword>
<keyword evidence="5 6" id="KW-0206">Cytoskeleton</keyword>
<dbReference type="GO" id="GO:0051225">
    <property type="term" value="P:spindle assembly"/>
    <property type="evidence" value="ECO:0007669"/>
    <property type="project" value="TreeGrafter"/>
</dbReference>
<dbReference type="OrthoDB" id="78652at2759"/>
<keyword evidence="10" id="KW-1185">Reference proteome</keyword>
<dbReference type="PANTHER" id="PTHR19302:SF27">
    <property type="entry name" value="GAMMA-TUBULIN COMPLEX COMPONENT 4"/>
    <property type="match status" value="1"/>
</dbReference>
<evidence type="ECO:0000256" key="2">
    <source>
        <dbReference type="ARBA" id="ARBA00010337"/>
    </source>
</evidence>
<dbReference type="Pfam" id="PF04130">
    <property type="entry name" value="GCP_C_terminal"/>
    <property type="match status" value="1"/>
</dbReference>
<dbReference type="AlphaFoldDB" id="A0A6A5QUZ9"/>
<accession>A0A6A5QUZ9</accession>
<dbReference type="GO" id="GO:0043015">
    <property type="term" value="F:gamma-tubulin binding"/>
    <property type="evidence" value="ECO:0007669"/>
    <property type="project" value="InterPro"/>
</dbReference>
<protein>
    <recommendedName>
        <fullName evidence="6">Spindle pole body component</fullName>
    </recommendedName>
</protein>
<evidence type="ECO:0000259" key="8">
    <source>
        <dbReference type="Pfam" id="PF17681"/>
    </source>
</evidence>
<feature type="domain" description="Gamma tubulin complex component protein N-terminal" evidence="8">
    <location>
        <begin position="2"/>
        <end position="314"/>
    </location>
</feature>
<dbReference type="GO" id="GO:0051321">
    <property type="term" value="P:meiotic cell cycle"/>
    <property type="evidence" value="ECO:0007669"/>
    <property type="project" value="TreeGrafter"/>
</dbReference>
<dbReference type="InterPro" id="IPR007259">
    <property type="entry name" value="GCP"/>
</dbReference>
<dbReference type="GO" id="GO:0000278">
    <property type="term" value="P:mitotic cell cycle"/>
    <property type="evidence" value="ECO:0007669"/>
    <property type="project" value="TreeGrafter"/>
</dbReference>
<evidence type="ECO:0000313" key="9">
    <source>
        <dbReference type="EMBL" id="KAF1919631.1"/>
    </source>
</evidence>
<comment type="subcellular location">
    <subcellularLocation>
        <location evidence="1 6">Cytoplasm</location>
        <location evidence="1 6">Cytoskeleton</location>
        <location evidence="1 6">Microtubule organizing center</location>
    </subcellularLocation>
</comment>
<dbReference type="Gene3D" id="1.20.120.1900">
    <property type="entry name" value="Gamma-tubulin complex, C-terminal domain"/>
    <property type="match status" value="1"/>
</dbReference>
<dbReference type="GO" id="GO:0051011">
    <property type="term" value="F:microtubule minus-end binding"/>
    <property type="evidence" value="ECO:0007669"/>
    <property type="project" value="TreeGrafter"/>
</dbReference>
<dbReference type="GO" id="GO:0031122">
    <property type="term" value="P:cytoplasmic microtubule organization"/>
    <property type="evidence" value="ECO:0007669"/>
    <property type="project" value="TreeGrafter"/>
</dbReference>
<dbReference type="InterPro" id="IPR040457">
    <property type="entry name" value="GCP_C"/>
</dbReference>
<organism evidence="9 10">
    <name type="scientific">Ampelomyces quisqualis</name>
    <name type="common">Powdery mildew agent</name>
    <dbReference type="NCBI Taxonomy" id="50730"/>
    <lineage>
        <taxon>Eukaryota</taxon>
        <taxon>Fungi</taxon>
        <taxon>Dikarya</taxon>
        <taxon>Ascomycota</taxon>
        <taxon>Pezizomycotina</taxon>
        <taxon>Dothideomycetes</taxon>
        <taxon>Pleosporomycetidae</taxon>
        <taxon>Pleosporales</taxon>
        <taxon>Pleosporineae</taxon>
        <taxon>Phaeosphaeriaceae</taxon>
        <taxon>Ampelomyces</taxon>
    </lineage>
</organism>
<comment type="similarity">
    <text evidence="2 6">Belongs to the TUBGCP family.</text>
</comment>
<evidence type="ECO:0000256" key="4">
    <source>
        <dbReference type="ARBA" id="ARBA00022701"/>
    </source>
</evidence>